<dbReference type="EMBL" id="JAIQDJ010000002">
    <property type="protein sequence ID" value="MBZ4186033.1"/>
    <property type="molecule type" value="Genomic_DNA"/>
</dbReference>
<dbReference type="Proteomes" id="UP001430290">
    <property type="component" value="Unassembled WGS sequence"/>
</dbReference>
<comment type="caution">
    <text evidence="1">The sequence shown here is derived from an EMBL/GenBank/DDBJ whole genome shotgun (WGS) entry which is preliminary data.</text>
</comment>
<keyword evidence="2" id="KW-1185">Reference proteome</keyword>
<reference evidence="1" key="1">
    <citation type="submission" date="2021-09" db="EMBL/GenBank/DDBJ databases">
        <authorList>
            <person name="Wu T."/>
            <person name="Guo S.Z."/>
        </authorList>
    </citation>
    <scope>NUCLEOTIDE SEQUENCE</scope>
    <source>
        <strain evidence="1">RSS-23</strain>
    </source>
</reference>
<organism evidence="1 2">
    <name type="scientific">Thermomonas beijingensis</name>
    <dbReference type="NCBI Taxonomy" id="2872701"/>
    <lineage>
        <taxon>Bacteria</taxon>
        <taxon>Pseudomonadati</taxon>
        <taxon>Pseudomonadota</taxon>
        <taxon>Gammaproteobacteria</taxon>
        <taxon>Lysobacterales</taxon>
        <taxon>Lysobacteraceae</taxon>
        <taxon>Thermomonas</taxon>
    </lineage>
</organism>
<name>A0ABS7TDU0_9GAMM</name>
<evidence type="ECO:0008006" key="3">
    <source>
        <dbReference type="Google" id="ProtNLM"/>
    </source>
</evidence>
<protein>
    <recommendedName>
        <fullName evidence="3">DUF4180 domain-containing protein</fullName>
    </recommendedName>
</protein>
<accession>A0ABS7TDU0</accession>
<evidence type="ECO:0000313" key="1">
    <source>
        <dbReference type="EMBL" id="MBZ4186033.1"/>
    </source>
</evidence>
<dbReference type="RefSeq" id="WP_223628146.1">
    <property type="nucleotide sequence ID" value="NZ_JAIQDJ010000002.1"/>
</dbReference>
<evidence type="ECO:0000313" key="2">
    <source>
        <dbReference type="Proteomes" id="UP001430290"/>
    </source>
</evidence>
<sequence length="134" mass="15101">MSHEEVHGSGYQLVLDYQPPLLCVQVFGNEDSSLPVTSEYWITIIRRLRALGASQLLVLDAKESDVMSSEDLERFFAAIAGLGLEQAKIAYVEGRADQMPRIQEAEIMAMERGYKIRMFGNEADARIWLRYGSA</sequence>
<gene>
    <name evidence="1" type="ORF">K7B09_06780</name>
</gene>
<proteinExistence type="predicted"/>